<name>A0A5J4UCN1_9EUKA</name>
<proteinExistence type="predicted"/>
<organism evidence="1 2">
    <name type="scientific">Streblomastix strix</name>
    <dbReference type="NCBI Taxonomy" id="222440"/>
    <lineage>
        <taxon>Eukaryota</taxon>
        <taxon>Metamonada</taxon>
        <taxon>Preaxostyla</taxon>
        <taxon>Oxymonadida</taxon>
        <taxon>Streblomastigidae</taxon>
        <taxon>Streblomastix</taxon>
    </lineage>
</organism>
<sequence>MDKDADESLRVTADTVNTSIIQNREFTWNISLDERAHLQNEATEIIPIEQPKRHEDLRLPNDKLQVEKTLINAQTKANIALTMGIAATHQQLDDRSESECMDVWFASTAEIGNSIGAARQANLYGFKADQQGIHYLIEALFDATNRLKGVHQLNHYNHKQKRH</sequence>
<dbReference type="EMBL" id="SNRW01017230">
    <property type="protein sequence ID" value="KAA6368556.1"/>
    <property type="molecule type" value="Genomic_DNA"/>
</dbReference>
<reference evidence="1 2" key="1">
    <citation type="submission" date="2019-03" db="EMBL/GenBank/DDBJ databases">
        <title>Single cell metagenomics reveals metabolic interactions within the superorganism composed of flagellate Streblomastix strix and complex community of Bacteroidetes bacteria on its surface.</title>
        <authorList>
            <person name="Treitli S.C."/>
            <person name="Kolisko M."/>
            <person name="Husnik F."/>
            <person name="Keeling P."/>
            <person name="Hampl V."/>
        </authorList>
    </citation>
    <scope>NUCLEOTIDE SEQUENCE [LARGE SCALE GENOMIC DNA]</scope>
    <source>
        <strain evidence="1">ST1C</strain>
    </source>
</reference>
<protein>
    <submittedName>
        <fullName evidence="1">Uncharacterized protein</fullName>
    </submittedName>
</protein>
<comment type="caution">
    <text evidence="1">The sequence shown here is derived from an EMBL/GenBank/DDBJ whole genome shotgun (WGS) entry which is preliminary data.</text>
</comment>
<dbReference type="AlphaFoldDB" id="A0A5J4UCN1"/>
<accession>A0A5J4UCN1</accession>
<evidence type="ECO:0000313" key="2">
    <source>
        <dbReference type="Proteomes" id="UP000324800"/>
    </source>
</evidence>
<evidence type="ECO:0000313" key="1">
    <source>
        <dbReference type="EMBL" id="KAA6368556.1"/>
    </source>
</evidence>
<dbReference type="Proteomes" id="UP000324800">
    <property type="component" value="Unassembled WGS sequence"/>
</dbReference>
<gene>
    <name evidence="1" type="ORF">EZS28_035916</name>
</gene>